<dbReference type="FunFam" id="2.10.90.10:FF:000012">
    <property type="entry name" value="Growth/differentiation factor 9 (Predicted)"/>
    <property type="match status" value="1"/>
</dbReference>
<proteinExistence type="inferred from homology"/>
<dbReference type="PROSITE" id="PS51362">
    <property type="entry name" value="TGF_BETA_2"/>
    <property type="match status" value="1"/>
</dbReference>
<evidence type="ECO:0000256" key="2">
    <source>
        <dbReference type="ARBA" id="ARBA00006656"/>
    </source>
</evidence>
<dbReference type="Proteomes" id="UP000752171">
    <property type="component" value="Unassembled WGS sequence"/>
</dbReference>
<evidence type="ECO:0000256" key="3">
    <source>
        <dbReference type="ARBA" id="ARBA00022525"/>
    </source>
</evidence>
<feature type="region of interest" description="Disordered" evidence="9">
    <location>
        <begin position="45"/>
        <end position="71"/>
    </location>
</feature>
<feature type="compositionally biased region" description="Low complexity" evidence="9">
    <location>
        <begin position="59"/>
        <end position="68"/>
    </location>
</feature>
<feature type="chain" id="PRO_5044669012" evidence="10">
    <location>
        <begin position="29"/>
        <end position="397"/>
    </location>
</feature>
<protein>
    <submittedName>
        <fullName evidence="12">Bone morphogenetic protein 15</fullName>
    </submittedName>
    <submittedName>
        <fullName evidence="13">Bone morphotic protein 15</fullName>
    </submittedName>
</protein>
<dbReference type="InterPro" id="IPR029034">
    <property type="entry name" value="Cystine-knot_cytokine"/>
</dbReference>
<dbReference type="InterPro" id="IPR015615">
    <property type="entry name" value="TGF-beta-rel"/>
</dbReference>
<dbReference type="AlphaFoldDB" id="A0A8B9HRI0"/>
<evidence type="ECO:0000256" key="7">
    <source>
        <dbReference type="ARBA" id="ARBA00023180"/>
    </source>
</evidence>
<sequence length="397" mass="45073">MKAASTHTVLRLCVLSCLFLLLFTFTRATAKMAFSPSRLGVLTTTEQGRRNRYTKQRDSSSSSGGAPDPRAEDQSLQFMWSLYRKAADADGRPKQHKLFGSNTVRLIRANTTRKHFHSSTNDLLYTYIVQFELEHLPPNKLLRASFVHLKSPVAPYPSVKCEARVSSTQPASDSDAVVLGPQSRWAESDVTSFVSEFKGGKLVLFVQYKCLKARLVRSTVLRRKAQRKRLPPQNHVRAPALLLFLEEEGHPMEWAKYVKAPSHPGSRARRSKEPGSIVSDIPNYKRAKNRVAKNQCKLHSYRVTFRDLGWDHWIIAPHMYNPHYCMGDCPRVLHYGYNSPNHAIVQTFISELGVADIPLPSCVPYKYKPISVLMIEKNGSIVYKEYEDMVAESCTCR</sequence>
<evidence type="ECO:0000313" key="13">
    <source>
        <dbReference type="Ensembl" id="ENSAMXP00005017022.1"/>
    </source>
</evidence>
<dbReference type="SUPFAM" id="SSF57501">
    <property type="entry name" value="Cystine-knot cytokines"/>
    <property type="match status" value="1"/>
</dbReference>
<reference evidence="13" key="2">
    <citation type="submission" date="2025-05" db="UniProtKB">
        <authorList>
            <consortium name="Ensembl"/>
        </authorList>
    </citation>
    <scope>IDENTIFICATION</scope>
</reference>
<keyword evidence="7" id="KW-0325">Glycoprotein</keyword>
<dbReference type="PROSITE" id="PS00250">
    <property type="entry name" value="TGF_BETA_1"/>
    <property type="match status" value="1"/>
</dbReference>
<evidence type="ECO:0000313" key="15">
    <source>
        <dbReference type="Proteomes" id="UP000752171"/>
    </source>
</evidence>
<evidence type="ECO:0000313" key="12">
    <source>
        <dbReference type="EMBL" id="KAG9274303.1"/>
    </source>
</evidence>
<organism evidence="13 14">
    <name type="scientific">Astyanax mexicanus</name>
    <name type="common">Blind cave fish</name>
    <name type="synonym">Astyanax fasciatus mexicanus</name>
    <dbReference type="NCBI Taxonomy" id="7994"/>
    <lineage>
        <taxon>Eukaryota</taxon>
        <taxon>Metazoa</taxon>
        <taxon>Chordata</taxon>
        <taxon>Craniata</taxon>
        <taxon>Vertebrata</taxon>
        <taxon>Euteleostomi</taxon>
        <taxon>Actinopterygii</taxon>
        <taxon>Neopterygii</taxon>
        <taxon>Teleostei</taxon>
        <taxon>Ostariophysi</taxon>
        <taxon>Characiformes</taxon>
        <taxon>Characoidei</taxon>
        <taxon>Acestrorhamphidae</taxon>
        <taxon>Acestrorhamphinae</taxon>
        <taxon>Astyanax</taxon>
    </lineage>
</organism>
<keyword evidence="5 8" id="KW-0339">Growth factor</keyword>
<comment type="similarity">
    <text evidence="2 8">Belongs to the TGF-beta family.</text>
</comment>
<dbReference type="InterPro" id="IPR001839">
    <property type="entry name" value="TGF-b_C"/>
</dbReference>
<dbReference type="SMART" id="SM00204">
    <property type="entry name" value="TGFB"/>
    <property type="match status" value="1"/>
</dbReference>
<name>A0A8B9HRI0_ASTMX</name>
<evidence type="ECO:0000256" key="4">
    <source>
        <dbReference type="ARBA" id="ARBA00022729"/>
    </source>
</evidence>
<dbReference type="Gene3D" id="2.10.90.10">
    <property type="entry name" value="Cystine-knot cytokines"/>
    <property type="match status" value="1"/>
</dbReference>
<reference evidence="12 15" key="1">
    <citation type="submission" date="2021-07" db="EMBL/GenBank/DDBJ databases">
        <authorList>
            <person name="Imarazene B."/>
            <person name="Zahm M."/>
            <person name="Klopp C."/>
            <person name="Cabau C."/>
            <person name="Beille S."/>
            <person name="Jouanno E."/>
            <person name="Castinel A."/>
            <person name="Lluch J."/>
            <person name="Gil L."/>
            <person name="Kuchtly C."/>
            <person name="Lopez Roques C."/>
            <person name="Donnadieu C."/>
            <person name="Parrinello H."/>
            <person name="Journot L."/>
            <person name="Du K."/>
            <person name="Schartl M."/>
            <person name="Retaux S."/>
            <person name="Guiguen Y."/>
        </authorList>
    </citation>
    <scope>NUCLEOTIDE SEQUENCE [LARGE SCALE GENOMIC DNA]</scope>
    <source>
        <strain evidence="12">Pach_M1</strain>
        <tissue evidence="12">Testis</tissue>
    </source>
</reference>
<dbReference type="GO" id="GO:0008083">
    <property type="term" value="F:growth factor activity"/>
    <property type="evidence" value="ECO:0007669"/>
    <property type="project" value="UniProtKB-KW"/>
</dbReference>
<evidence type="ECO:0000256" key="1">
    <source>
        <dbReference type="ARBA" id="ARBA00004613"/>
    </source>
</evidence>
<dbReference type="PRINTS" id="PR00669">
    <property type="entry name" value="INHIBINA"/>
</dbReference>
<feature type="domain" description="TGF-beta family profile" evidence="11">
    <location>
        <begin position="267"/>
        <end position="397"/>
    </location>
</feature>
<evidence type="ECO:0000256" key="10">
    <source>
        <dbReference type="SAM" id="SignalP"/>
    </source>
</evidence>
<gene>
    <name evidence="13" type="primary">bmp15</name>
    <name evidence="12" type="synonym">BMP15</name>
    <name evidence="12" type="ORF">AMEX_G11211</name>
</gene>
<keyword evidence="6" id="KW-1015">Disulfide bond</keyword>
<dbReference type="EMBL" id="JAICCE010000008">
    <property type="protein sequence ID" value="KAG9274303.1"/>
    <property type="molecule type" value="Genomic_DNA"/>
</dbReference>
<dbReference type="Ensembl" id="ENSAMXT00005018808.1">
    <property type="protein sequence ID" value="ENSAMXP00005017022.1"/>
    <property type="gene ID" value="ENSAMXG00005008896.1"/>
</dbReference>
<dbReference type="GeneID" id="103023164"/>
<evidence type="ECO:0000313" key="14">
    <source>
        <dbReference type="Proteomes" id="UP000694621"/>
    </source>
</evidence>
<evidence type="ECO:0000256" key="9">
    <source>
        <dbReference type="SAM" id="MobiDB-lite"/>
    </source>
</evidence>
<keyword evidence="4 10" id="KW-0732">Signal</keyword>
<dbReference type="GO" id="GO:0005125">
    <property type="term" value="F:cytokine activity"/>
    <property type="evidence" value="ECO:0007669"/>
    <property type="project" value="TreeGrafter"/>
</dbReference>
<evidence type="ECO:0000256" key="5">
    <source>
        <dbReference type="ARBA" id="ARBA00023030"/>
    </source>
</evidence>
<evidence type="ECO:0000256" key="6">
    <source>
        <dbReference type="ARBA" id="ARBA00023157"/>
    </source>
</evidence>
<dbReference type="CTD" id="9210"/>
<keyword evidence="3" id="KW-0964">Secreted</keyword>
<dbReference type="Proteomes" id="UP000694621">
    <property type="component" value="Unplaced"/>
</dbReference>
<accession>A0A8B9HRI0</accession>
<evidence type="ECO:0000256" key="8">
    <source>
        <dbReference type="RuleBase" id="RU000354"/>
    </source>
</evidence>
<dbReference type="GO" id="GO:0005615">
    <property type="term" value="C:extracellular space"/>
    <property type="evidence" value="ECO:0007669"/>
    <property type="project" value="TreeGrafter"/>
</dbReference>
<dbReference type="InterPro" id="IPR017948">
    <property type="entry name" value="TGFb_CS"/>
</dbReference>
<dbReference type="CDD" id="cd19402">
    <property type="entry name" value="TGF_beta_GDF9B"/>
    <property type="match status" value="1"/>
</dbReference>
<feature type="signal peptide" evidence="10">
    <location>
        <begin position="1"/>
        <end position="28"/>
    </location>
</feature>
<dbReference type="KEGG" id="amex:103023164"/>
<dbReference type="PANTHER" id="PTHR11848:SF22">
    <property type="entry name" value="BONE MORPHOGENETIC PROTEIN 15"/>
    <property type="match status" value="1"/>
</dbReference>
<evidence type="ECO:0000259" key="11">
    <source>
        <dbReference type="PROSITE" id="PS51362"/>
    </source>
</evidence>
<comment type="subcellular location">
    <subcellularLocation>
        <location evidence="1">Secreted</location>
    </subcellularLocation>
</comment>
<dbReference type="PANTHER" id="PTHR11848">
    <property type="entry name" value="TGF-BETA FAMILY"/>
    <property type="match status" value="1"/>
</dbReference>
<dbReference type="Pfam" id="PF00019">
    <property type="entry name" value="TGF_beta"/>
    <property type="match status" value="1"/>
</dbReference>